<comment type="function">
    <text evidence="3">PPIases accelerate the folding of proteins. It catalyzes the cis-trans isomerization of proline imidic peptide bonds in oligopeptides.</text>
</comment>
<dbReference type="AlphaFoldDB" id="A0A1F5F625"/>
<keyword evidence="1 3" id="KW-0697">Rotamase</keyword>
<dbReference type="Pfam" id="PF00160">
    <property type="entry name" value="Pro_isomerase"/>
    <property type="match status" value="1"/>
</dbReference>
<comment type="similarity">
    <text evidence="3">Belongs to the cyclophilin-type PPIase family.</text>
</comment>
<gene>
    <name evidence="5" type="ORF">A2228_01380</name>
</gene>
<dbReference type="PRINTS" id="PR00153">
    <property type="entry name" value="CSAPPISMRASE"/>
</dbReference>
<dbReference type="InterPro" id="IPR029000">
    <property type="entry name" value="Cyclophilin-like_dom_sf"/>
</dbReference>
<feature type="domain" description="PPIase cyclophilin-type" evidence="4">
    <location>
        <begin position="28"/>
        <end position="171"/>
    </location>
</feature>
<evidence type="ECO:0000256" key="2">
    <source>
        <dbReference type="ARBA" id="ARBA00023235"/>
    </source>
</evidence>
<dbReference type="InterPro" id="IPR044666">
    <property type="entry name" value="Cyclophilin_A-like"/>
</dbReference>
<organism evidence="5 6">
    <name type="scientific">Candidatus Collierbacteria bacterium RIFOXYA2_FULL_46_10</name>
    <dbReference type="NCBI Taxonomy" id="1817726"/>
    <lineage>
        <taxon>Bacteria</taxon>
        <taxon>Candidatus Collieribacteriota</taxon>
    </lineage>
</organism>
<evidence type="ECO:0000256" key="1">
    <source>
        <dbReference type="ARBA" id="ARBA00023110"/>
    </source>
</evidence>
<comment type="catalytic activity">
    <reaction evidence="3">
        <text>[protein]-peptidylproline (omega=180) = [protein]-peptidylproline (omega=0)</text>
        <dbReference type="Rhea" id="RHEA:16237"/>
        <dbReference type="Rhea" id="RHEA-COMP:10747"/>
        <dbReference type="Rhea" id="RHEA-COMP:10748"/>
        <dbReference type="ChEBI" id="CHEBI:83833"/>
        <dbReference type="ChEBI" id="CHEBI:83834"/>
        <dbReference type="EC" id="5.2.1.8"/>
    </reaction>
</comment>
<dbReference type="EMBL" id="MFAK01000015">
    <property type="protein sequence ID" value="OGD75121.1"/>
    <property type="molecule type" value="Genomic_DNA"/>
</dbReference>
<dbReference type="InterPro" id="IPR002130">
    <property type="entry name" value="Cyclophilin-type_PPIase_dom"/>
</dbReference>
<evidence type="ECO:0000313" key="5">
    <source>
        <dbReference type="EMBL" id="OGD75121.1"/>
    </source>
</evidence>
<dbReference type="Gene3D" id="2.40.100.10">
    <property type="entry name" value="Cyclophilin-like"/>
    <property type="match status" value="1"/>
</dbReference>
<comment type="caution">
    <text evidence="5">The sequence shown here is derived from an EMBL/GenBank/DDBJ whole genome shotgun (WGS) entry which is preliminary data.</text>
</comment>
<dbReference type="PROSITE" id="PS50072">
    <property type="entry name" value="CSA_PPIASE_2"/>
    <property type="match status" value="1"/>
</dbReference>
<sequence length="174" mass="18739">MPSSSSKQYTAAKQVTQSGKTYYATLKTTAGEIEIILSNATPVTTNNFVFLAQEKFYEGVIFHRTIPGFMIQGGDPTGTGSGGPGYQFPDEKFTGEYKKGVVAMANAGPNTNGSQFFIMHADYPLPPNYIIFGMVTKGIETVNKIATAPTVQDGQENSRPVSPVKIESIAILEK</sequence>
<accession>A0A1F5F625</accession>
<dbReference type="SUPFAM" id="SSF50891">
    <property type="entry name" value="Cyclophilin-like"/>
    <property type="match status" value="1"/>
</dbReference>
<evidence type="ECO:0000259" key="4">
    <source>
        <dbReference type="PROSITE" id="PS50072"/>
    </source>
</evidence>
<protein>
    <recommendedName>
        <fullName evidence="3">Peptidyl-prolyl cis-trans isomerase</fullName>
        <shortName evidence="3">PPIase</shortName>
        <ecNumber evidence="3">5.2.1.8</ecNumber>
    </recommendedName>
</protein>
<dbReference type="CDD" id="cd00317">
    <property type="entry name" value="cyclophilin"/>
    <property type="match status" value="1"/>
</dbReference>
<dbReference type="GO" id="GO:0003755">
    <property type="term" value="F:peptidyl-prolyl cis-trans isomerase activity"/>
    <property type="evidence" value="ECO:0007669"/>
    <property type="project" value="UniProtKB-UniRule"/>
</dbReference>
<dbReference type="PANTHER" id="PTHR45625">
    <property type="entry name" value="PEPTIDYL-PROLYL CIS-TRANS ISOMERASE-RELATED"/>
    <property type="match status" value="1"/>
</dbReference>
<name>A0A1F5F625_9BACT</name>
<proteinExistence type="inferred from homology"/>
<evidence type="ECO:0000256" key="3">
    <source>
        <dbReference type="RuleBase" id="RU363019"/>
    </source>
</evidence>
<evidence type="ECO:0000313" key="6">
    <source>
        <dbReference type="Proteomes" id="UP000176191"/>
    </source>
</evidence>
<dbReference type="PANTHER" id="PTHR45625:SF4">
    <property type="entry name" value="PEPTIDYLPROLYL ISOMERASE DOMAIN AND WD REPEAT-CONTAINING PROTEIN 1"/>
    <property type="match status" value="1"/>
</dbReference>
<reference evidence="5 6" key="1">
    <citation type="journal article" date="2016" name="Nat. Commun.">
        <title>Thousands of microbial genomes shed light on interconnected biogeochemical processes in an aquifer system.</title>
        <authorList>
            <person name="Anantharaman K."/>
            <person name="Brown C.T."/>
            <person name="Hug L.A."/>
            <person name="Sharon I."/>
            <person name="Castelle C.J."/>
            <person name="Probst A.J."/>
            <person name="Thomas B.C."/>
            <person name="Singh A."/>
            <person name="Wilkins M.J."/>
            <person name="Karaoz U."/>
            <person name="Brodie E.L."/>
            <person name="Williams K.H."/>
            <person name="Hubbard S.S."/>
            <person name="Banfield J.F."/>
        </authorList>
    </citation>
    <scope>NUCLEOTIDE SEQUENCE [LARGE SCALE GENOMIC DNA]</scope>
</reference>
<keyword evidence="2 3" id="KW-0413">Isomerase</keyword>
<dbReference type="Proteomes" id="UP000176191">
    <property type="component" value="Unassembled WGS sequence"/>
</dbReference>
<dbReference type="EC" id="5.2.1.8" evidence="3"/>